<dbReference type="RefSeq" id="WP_072835578.1">
    <property type="nucleotide sequence ID" value="NZ_FQUU01000009.1"/>
</dbReference>
<protein>
    <submittedName>
        <fullName evidence="2">Predicted oxidoreductase</fullName>
    </submittedName>
</protein>
<dbReference type="STRING" id="1121884.SAMN02745131_02413"/>
<dbReference type="PANTHER" id="PTHR43312">
    <property type="entry name" value="D-THREO-ALDOSE 1-DEHYDROGENASE"/>
    <property type="match status" value="1"/>
</dbReference>
<feature type="domain" description="NADP-dependent oxidoreductase" evidence="1">
    <location>
        <begin position="16"/>
        <end position="310"/>
    </location>
</feature>
<dbReference type="InterPro" id="IPR036812">
    <property type="entry name" value="NAD(P)_OxRdtase_dom_sf"/>
</dbReference>
<dbReference type="Pfam" id="PF00248">
    <property type="entry name" value="Aldo_ket_red"/>
    <property type="match status" value="1"/>
</dbReference>
<dbReference type="AlphaFoldDB" id="A0A1M5AYY4"/>
<dbReference type="Gene3D" id="3.20.20.100">
    <property type="entry name" value="NADP-dependent oxidoreductase domain"/>
    <property type="match status" value="1"/>
</dbReference>
<dbReference type="SUPFAM" id="SSF51430">
    <property type="entry name" value="NAD(P)-linked oxidoreductase"/>
    <property type="match status" value="1"/>
</dbReference>
<evidence type="ECO:0000313" key="2">
    <source>
        <dbReference type="EMBL" id="SHF35413.1"/>
    </source>
</evidence>
<dbReference type="InterPro" id="IPR053135">
    <property type="entry name" value="AKR2_Oxidoreductase"/>
</dbReference>
<reference evidence="2 3" key="1">
    <citation type="submission" date="2016-11" db="EMBL/GenBank/DDBJ databases">
        <authorList>
            <person name="Jaros S."/>
            <person name="Januszkiewicz K."/>
            <person name="Wedrychowicz H."/>
        </authorList>
    </citation>
    <scope>NUCLEOTIDE SEQUENCE [LARGE SCALE GENOMIC DNA]</scope>
    <source>
        <strain evidence="2 3">DSM 18119</strain>
    </source>
</reference>
<sequence>MQYRNFGTTDLQVSEVGFGAWAIGGDATIGSTAIGWGPADDATSKQAIKAALDAGINFFDTADIYGLGHSEELLGAALQGSNVIIASKVGNVSRNDQFTVDYSKEHILSACEQSLKRLKRDVIDYYQLHTARVQHLENGACIEAMQLLQHQGKIRYWGISLNTFDPFPEADFFLNNNLGSGFQLVLNLINQRSLSLVKNAAARGYGIIARMPLQFGLLTGKFSVDSHFEITDHRRNRLTPAIIKSSNEALQNTWELCNKYQVSKTQLALSYILSYNQVSTVIPGIRTPEHVQLNTSGLVKLAPEDINFIEREGQATLASLLSVIEKQG</sequence>
<dbReference type="Proteomes" id="UP000184048">
    <property type="component" value="Unassembled WGS sequence"/>
</dbReference>
<dbReference type="PANTHER" id="PTHR43312:SF1">
    <property type="entry name" value="NADP-DEPENDENT OXIDOREDUCTASE DOMAIN-CONTAINING PROTEIN"/>
    <property type="match status" value="1"/>
</dbReference>
<name>A0A1M5AYY4_9BACT</name>
<dbReference type="InterPro" id="IPR023210">
    <property type="entry name" value="NADP_OxRdtase_dom"/>
</dbReference>
<organism evidence="2 3">
    <name type="scientific">Flavisolibacter ginsengisoli DSM 18119</name>
    <dbReference type="NCBI Taxonomy" id="1121884"/>
    <lineage>
        <taxon>Bacteria</taxon>
        <taxon>Pseudomonadati</taxon>
        <taxon>Bacteroidota</taxon>
        <taxon>Chitinophagia</taxon>
        <taxon>Chitinophagales</taxon>
        <taxon>Chitinophagaceae</taxon>
        <taxon>Flavisolibacter</taxon>
    </lineage>
</organism>
<proteinExistence type="predicted"/>
<dbReference type="EMBL" id="FQUU01000009">
    <property type="protein sequence ID" value="SHF35413.1"/>
    <property type="molecule type" value="Genomic_DNA"/>
</dbReference>
<dbReference type="OrthoDB" id="9773828at2"/>
<gene>
    <name evidence="2" type="ORF">SAMN02745131_02413</name>
</gene>
<dbReference type="CDD" id="cd19086">
    <property type="entry name" value="AKR_AKR11C1"/>
    <property type="match status" value="1"/>
</dbReference>
<evidence type="ECO:0000313" key="3">
    <source>
        <dbReference type="Proteomes" id="UP000184048"/>
    </source>
</evidence>
<evidence type="ECO:0000259" key="1">
    <source>
        <dbReference type="Pfam" id="PF00248"/>
    </source>
</evidence>
<keyword evidence="3" id="KW-1185">Reference proteome</keyword>
<accession>A0A1M5AYY4</accession>